<name>A0A382YUK2_9ZZZZ</name>
<feature type="non-terminal residue" evidence="1">
    <location>
        <position position="261"/>
    </location>
</feature>
<proteinExistence type="predicted"/>
<dbReference type="AlphaFoldDB" id="A0A382YUK2"/>
<sequence>FPVVTVALSGPGAGTITDCVGGLDGDQITDTGWYIKPQTITGTNKQWVVAATANETATTDTIAYGEWSDPVQFSGADGADGFNSATVEIWKLTNSTTETTKPSGDSRYTFDSGALTFTTANGWGYKPTSAQATPVANNKYLHKRTAAAIGKEIYTDIDDGDWSDPIIAAQYGQIGNPGKKTLITLIYLTAPTSGATPVPDKPVASGSQTYSFANNTITNVSAWSFTPPAFDASGEDAYYWASIFTTEEDTAEGGSATVTAS</sequence>
<gene>
    <name evidence="1" type="ORF">METZ01_LOCUS439645</name>
</gene>
<protein>
    <submittedName>
        <fullName evidence="1">Uncharacterized protein</fullName>
    </submittedName>
</protein>
<dbReference type="EMBL" id="UINC01178567">
    <property type="protein sequence ID" value="SVD86791.1"/>
    <property type="molecule type" value="Genomic_DNA"/>
</dbReference>
<evidence type="ECO:0000313" key="1">
    <source>
        <dbReference type="EMBL" id="SVD86791.1"/>
    </source>
</evidence>
<reference evidence="1" key="1">
    <citation type="submission" date="2018-05" db="EMBL/GenBank/DDBJ databases">
        <authorList>
            <person name="Lanie J.A."/>
            <person name="Ng W.-L."/>
            <person name="Kazmierczak K.M."/>
            <person name="Andrzejewski T.M."/>
            <person name="Davidsen T.M."/>
            <person name="Wayne K.J."/>
            <person name="Tettelin H."/>
            <person name="Glass J.I."/>
            <person name="Rusch D."/>
            <person name="Podicherti R."/>
            <person name="Tsui H.-C.T."/>
            <person name="Winkler M.E."/>
        </authorList>
    </citation>
    <scope>NUCLEOTIDE SEQUENCE</scope>
</reference>
<feature type="non-terminal residue" evidence="1">
    <location>
        <position position="1"/>
    </location>
</feature>
<accession>A0A382YUK2</accession>
<organism evidence="1">
    <name type="scientific">marine metagenome</name>
    <dbReference type="NCBI Taxonomy" id="408172"/>
    <lineage>
        <taxon>unclassified sequences</taxon>
        <taxon>metagenomes</taxon>
        <taxon>ecological metagenomes</taxon>
    </lineage>
</organism>